<keyword evidence="2 5" id="KW-0064">Aspartyl protease</keyword>
<feature type="active site" evidence="3">
    <location>
        <position position="293"/>
    </location>
</feature>
<evidence type="ECO:0000256" key="3">
    <source>
        <dbReference type="PIRSR" id="PIRSR601461-1"/>
    </source>
</evidence>
<comment type="similarity">
    <text evidence="1 5">Belongs to the peptidase A1 family.</text>
</comment>
<proteinExistence type="inferred from homology"/>
<evidence type="ECO:0000259" key="7">
    <source>
        <dbReference type="PROSITE" id="PS51767"/>
    </source>
</evidence>
<evidence type="ECO:0000313" key="11">
    <source>
        <dbReference type="Proteomes" id="UP000310121"/>
    </source>
</evidence>
<dbReference type="Pfam" id="PF00026">
    <property type="entry name" value="Asp"/>
    <property type="match status" value="1"/>
</dbReference>
<organism evidence="8 10">
    <name type="scientific">Aureobasidium pullulans</name>
    <name type="common">Black yeast</name>
    <name type="synonym">Pullularia pullulans</name>
    <dbReference type="NCBI Taxonomy" id="5580"/>
    <lineage>
        <taxon>Eukaryota</taxon>
        <taxon>Fungi</taxon>
        <taxon>Dikarya</taxon>
        <taxon>Ascomycota</taxon>
        <taxon>Pezizomycotina</taxon>
        <taxon>Dothideomycetes</taxon>
        <taxon>Dothideomycetidae</taxon>
        <taxon>Dothideales</taxon>
        <taxon>Saccotheciaceae</taxon>
        <taxon>Aureobasidium</taxon>
    </lineage>
</organism>
<dbReference type="Proteomes" id="UP000310121">
    <property type="component" value="Unassembled WGS sequence"/>
</dbReference>
<dbReference type="PROSITE" id="PS00141">
    <property type="entry name" value="ASP_PROTEASE"/>
    <property type="match status" value="1"/>
</dbReference>
<evidence type="ECO:0000256" key="2">
    <source>
        <dbReference type="ARBA" id="ARBA00022750"/>
    </source>
</evidence>
<dbReference type="EMBL" id="QZBM01000233">
    <property type="protein sequence ID" value="THZ18736.1"/>
    <property type="molecule type" value="Genomic_DNA"/>
</dbReference>
<evidence type="ECO:0000313" key="10">
    <source>
        <dbReference type="Proteomes" id="UP000308005"/>
    </source>
</evidence>
<feature type="signal peptide" evidence="6">
    <location>
        <begin position="1"/>
        <end position="22"/>
    </location>
</feature>
<evidence type="ECO:0000256" key="4">
    <source>
        <dbReference type="PIRSR" id="PIRSR601461-2"/>
    </source>
</evidence>
<gene>
    <name evidence="9" type="ORF">D6C90_09069</name>
    <name evidence="8" type="ORF">D6C91_05401</name>
</gene>
<dbReference type="AlphaFoldDB" id="A0A4S9T4T7"/>
<evidence type="ECO:0000256" key="1">
    <source>
        <dbReference type="ARBA" id="ARBA00007447"/>
    </source>
</evidence>
<evidence type="ECO:0000256" key="6">
    <source>
        <dbReference type="SAM" id="SignalP"/>
    </source>
</evidence>
<dbReference type="InterPro" id="IPR021109">
    <property type="entry name" value="Peptidase_aspartic_dom_sf"/>
</dbReference>
<dbReference type="GO" id="GO:0004190">
    <property type="term" value="F:aspartic-type endopeptidase activity"/>
    <property type="evidence" value="ECO:0007669"/>
    <property type="project" value="UniProtKB-KW"/>
</dbReference>
<dbReference type="GO" id="GO:0006508">
    <property type="term" value="P:proteolysis"/>
    <property type="evidence" value="ECO:0007669"/>
    <property type="project" value="UniProtKB-KW"/>
</dbReference>
<dbReference type="PROSITE" id="PS51767">
    <property type="entry name" value="PEPTIDASE_A1"/>
    <property type="match status" value="1"/>
</dbReference>
<evidence type="ECO:0000313" key="9">
    <source>
        <dbReference type="EMBL" id="THZ26540.1"/>
    </source>
</evidence>
<feature type="disulfide bond" evidence="4">
    <location>
        <begin position="326"/>
        <end position="377"/>
    </location>
</feature>
<keyword evidence="4" id="KW-1015">Disulfide bond</keyword>
<dbReference type="InterPro" id="IPR033121">
    <property type="entry name" value="PEPTIDASE_A1"/>
</dbReference>
<dbReference type="PANTHER" id="PTHR47966">
    <property type="entry name" value="BETA-SITE APP-CLEAVING ENZYME, ISOFORM A-RELATED"/>
    <property type="match status" value="1"/>
</dbReference>
<evidence type="ECO:0000256" key="5">
    <source>
        <dbReference type="RuleBase" id="RU000454"/>
    </source>
</evidence>
<dbReference type="EMBL" id="QZBN01001376">
    <property type="protein sequence ID" value="THZ26540.1"/>
    <property type="molecule type" value="Genomic_DNA"/>
</dbReference>
<dbReference type="InterPro" id="IPR001969">
    <property type="entry name" value="Aspartic_peptidase_AS"/>
</dbReference>
<dbReference type="InterPro" id="IPR001461">
    <property type="entry name" value="Aspartic_peptidase_A1"/>
</dbReference>
<dbReference type="Gene3D" id="2.40.70.10">
    <property type="entry name" value="Acid Proteases"/>
    <property type="match status" value="2"/>
</dbReference>
<reference evidence="10 11" key="1">
    <citation type="submission" date="2018-10" db="EMBL/GenBank/DDBJ databases">
        <title>Fifty Aureobasidium pullulans genomes reveal a recombining polyextremotolerant generalist.</title>
        <authorList>
            <person name="Gostincar C."/>
            <person name="Turk M."/>
            <person name="Zajc J."/>
            <person name="Gunde-Cimerman N."/>
        </authorList>
    </citation>
    <scope>NUCLEOTIDE SEQUENCE [LARGE SCALE GENOMIC DNA]</scope>
    <source>
        <strain evidence="9 11">EXF-3844</strain>
        <strain evidence="8 10">EXF-3863</strain>
    </source>
</reference>
<keyword evidence="5" id="KW-0378">Hydrolase</keyword>
<protein>
    <submittedName>
        <fullName evidence="8">Acid protease</fullName>
    </submittedName>
</protein>
<name>A0A4S9T4T7_AURPU</name>
<keyword evidence="6" id="KW-0732">Signal</keyword>
<keyword evidence="5 8" id="KW-0645">Protease</keyword>
<dbReference type="SUPFAM" id="SSF50630">
    <property type="entry name" value="Acid proteases"/>
    <property type="match status" value="1"/>
</dbReference>
<dbReference type="PANTHER" id="PTHR47966:SF65">
    <property type="entry name" value="ASPARTIC-TYPE ENDOPEPTIDASE"/>
    <property type="match status" value="1"/>
</dbReference>
<feature type="chain" id="PRO_5033450668" evidence="6">
    <location>
        <begin position="23"/>
        <end position="518"/>
    </location>
</feature>
<feature type="domain" description="Peptidase A1" evidence="7">
    <location>
        <begin position="66"/>
        <end position="415"/>
    </location>
</feature>
<evidence type="ECO:0000313" key="8">
    <source>
        <dbReference type="EMBL" id="THZ18736.1"/>
    </source>
</evidence>
<comment type="caution">
    <text evidence="8">The sequence shown here is derived from an EMBL/GenBank/DDBJ whole genome shotgun (WGS) entry which is preliminary data.</text>
</comment>
<dbReference type="Proteomes" id="UP000308005">
    <property type="component" value="Unassembled WGS sequence"/>
</dbReference>
<accession>A0A4S9T4T7</accession>
<feature type="active site" evidence="3">
    <location>
        <position position="84"/>
    </location>
</feature>
<sequence>MNTMQFTGSIPLVFLCASSALAKGTLEFSLKGERHSQLLTLAERDVNGTSESALLTNFAGQLGTRYFVNFTVGTPGQLQTALLDTGSSDTILLASDALICAKKSSCPGGSYNSSASSTFSLLSAGAIEAQYGASVVSGTMTGDLVTDVIQVGDIAVTGAHFGVAHEAQGRFLGNGAFVGIMGLAYSATEALREGQPLYPTFVESLVGAGAITSRLFSLYLNEVSSFGSILFGGIDTEKYEGNLTTLNFLQVSAEEKPISAFWMHLDEVSMTRDDGTKEQIVESDEIQQPVLPDSGSAYWDVPTDVYNKIINATGATISQNNALLACSKISNGTSFAFTFSGNGTNKVNLEVPLSSFFTPAVLADGSGLAKIGGEDACLLMAQNAGSDAKFYLVGDPVIRAGYWVYDLDNGQVSIAQARLSATASNIVAVEAGRHGVMDVTDQASELAANQTERVAGTATASVSHSLSTASEAVGQTAGPQSTDLSSAAGSSVLGVTTDGIVSLAGALLISVAFGAFLL</sequence>
<dbReference type="PRINTS" id="PR00792">
    <property type="entry name" value="PEPSIN"/>
</dbReference>